<dbReference type="Proteomes" id="UP000054383">
    <property type="component" value="Unassembled WGS sequence"/>
</dbReference>
<evidence type="ECO:0000256" key="11">
    <source>
        <dbReference type="ARBA" id="ARBA00023204"/>
    </source>
</evidence>
<sequence>MFRKAVNDHTGPPKPLLQSNASRANSNTFSASQSTASIIGAKRKLDMTNSGQSDLGSLHSAVYFDADDFDSDSDLDLDIQNPLPRSQNGISTSTNSSGPSTSTNVSEINTILARTGSGQDLDQDDIKYTDLPQLDDRHQEPAAPPSSAPIPWSSSPPSHHLPPPPPLKRRTIPWQTSESTTETKNPVTPAAQKTASKKADMPWNQTASAKKDEQKELRKINKKKSAPVDDHQKRKPRERVASLFLSDEQKGVLDAVVEKGKSIFFTGSAGTGKSVLMREIIKQLRNKYRREPDRIAVTASTGLAACNIEGVTLHSFAGIGLGKEPATELVKKVRKNQKARNRWQRTKVLIVDEVSMVDGDLFDKLEEIARRIRNNGRPFGGIQLVVTGDFFQLPPVPETSTREAKFAFDAATWCTSIQHTILLTHVFRQKDPAFAEMLNEMRLGKISPKTIEAFRGLSRPLDFHDSLEATELFPTRAEVENANAQRMRRLSGDVMTFNAVDSGSIQDPQMRERLLANCMAPPTIHLKKGAQVMLIKNMEDSLVNGSVGRVVAFMDESTFDYYRTNEDDFTGDGKEGSDDDSAARKKIRALAHGKEGGVTTGRRWPLVCFVQSDGTERHLLCQPESWKIELPNGEIQAMRTQVPLILAWALSIHKAQGQTLPRVKVDLGKVFEKGQAYVALSRATSQAGLQVSRFDPKKVMVHSKVVSFYSNLTSINSVMKDSSHEGINGAVIKKRKVDDNEIVIS</sequence>
<dbReference type="CDD" id="cd18809">
    <property type="entry name" value="SF1_C_RecD"/>
    <property type="match status" value="1"/>
</dbReference>
<dbReference type="FunFam" id="3.40.50.300:FF:001226">
    <property type="entry name" value="ATP-dependent DNA helicase PIF1"/>
    <property type="match status" value="1"/>
</dbReference>
<comment type="catalytic activity">
    <reaction evidence="14 15">
        <text>ATP + H2O = ADP + phosphate + H(+)</text>
        <dbReference type="Rhea" id="RHEA:13065"/>
        <dbReference type="ChEBI" id="CHEBI:15377"/>
        <dbReference type="ChEBI" id="CHEBI:15378"/>
        <dbReference type="ChEBI" id="CHEBI:30616"/>
        <dbReference type="ChEBI" id="CHEBI:43474"/>
        <dbReference type="ChEBI" id="CHEBI:456216"/>
        <dbReference type="EC" id="5.6.2.3"/>
    </reaction>
</comment>
<dbReference type="AlphaFoldDB" id="A0A0U1LMZ8"/>
<comment type="similarity">
    <text evidence="15">Belongs to the helicase family. PIF1 subfamily.</text>
</comment>
<evidence type="ECO:0000256" key="2">
    <source>
        <dbReference type="ARBA" id="ARBA00004604"/>
    </source>
</evidence>
<comment type="subunit">
    <text evidence="15">Monomer.</text>
</comment>
<feature type="compositionally biased region" description="Basic and acidic residues" evidence="16">
    <location>
        <begin position="209"/>
        <end position="219"/>
    </location>
</feature>
<dbReference type="PANTHER" id="PTHR47642">
    <property type="entry name" value="ATP-DEPENDENT DNA HELICASE"/>
    <property type="match status" value="1"/>
</dbReference>
<dbReference type="SUPFAM" id="SSF52540">
    <property type="entry name" value="P-loop containing nucleoside triphosphate hydrolases"/>
    <property type="match status" value="2"/>
</dbReference>
<dbReference type="GO" id="GO:0043139">
    <property type="term" value="F:5'-3' DNA helicase activity"/>
    <property type="evidence" value="ECO:0007669"/>
    <property type="project" value="UniProtKB-UniRule"/>
</dbReference>
<evidence type="ECO:0000256" key="13">
    <source>
        <dbReference type="ARBA" id="ARBA00023242"/>
    </source>
</evidence>
<comment type="function">
    <text evidence="15">DNA-dependent ATPase and 5'-3' DNA helicase required for the maintenance of both mitochondrial and nuclear genome stability.</text>
</comment>
<evidence type="ECO:0000313" key="18">
    <source>
        <dbReference type="EMBL" id="CRG84452.1"/>
    </source>
</evidence>
<organism evidence="18 19">
    <name type="scientific">Talaromyces islandicus</name>
    <name type="common">Penicillium islandicum</name>
    <dbReference type="NCBI Taxonomy" id="28573"/>
    <lineage>
        <taxon>Eukaryota</taxon>
        <taxon>Fungi</taxon>
        <taxon>Dikarya</taxon>
        <taxon>Ascomycota</taxon>
        <taxon>Pezizomycotina</taxon>
        <taxon>Eurotiomycetes</taxon>
        <taxon>Eurotiomycetidae</taxon>
        <taxon>Eurotiales</taxon>
        <taxon>Trichocomaceae</taxon>
        <taxon>Talaromyces</taxon>
        <taxon>Talaromyces sect. Islandici</taxon>
    </lineage>
</organism>
<gene>
    <name evidence="15" type="primary">PIF1</name>
    <name evidence="18" type="ORF">PISL3812_01737</name>
</gene>
<dbReference type="GO" id="GO:0006281">
    <property type="term" value="P:DNA repair"/>
    <property type="evidence" value="ECO:0007669"/>
    <property type="project" value="UniProtKB-UniRule"/>
</dbReference>
<feature type="compositionally biased region" description="Polar residues" evidence="16">
    <location>
        <begin position="173"/>
        <end position="194"/>
    </location>
</feature>
<keyword evidence="3 15" id="KW-0547">Nucleotide-binding</keyword>
<evidence type="ECO:0000259" key="17">
    <source>
        <dbReference type="SMART" id="SM00382"/>
    </source>
</evidence>
<feature type="compositionally biased region" description="Low complexity" evidence="16">
    <location>
        <begin position="86"/>
        <end position="106"/>
    </location>
</feature>
<dbReference type="InterPro" id="IPR003593">
    <property type="entry name" value="AAA+_ATPase"/>
</dbReference>
<dbReference type="SMART" id="SM00382">
    <property type="entry name" value="AAA"/>
    <property type="match status" value="1"/>
</dbReference>
<keyword evidence="12 15" id="KW-0413">Isomerase</keyword>
<evidence type="ECO:0000256" key="8">
    <source>
        <dbReference type="ARBA" id="ARBA00023125"/>
    </source>
</evidence>
<keyword evidence="9 15" id="KW-0496">Mitochondrion</keyword>
<accession>A0A0U1LMZ8</accession>
<feature type="compositionally biased region" description="Basic and acidic residues" evidence="16">
    <location>
        <begin position="124"/>
        <end position="140"/>
    </location>
</feature>
<dbReference type="GO" id="GO:0005730">
    <property type="term" value="C:nucleolus"/>
    <property type="evidence" value="ECO:0007669"/>
    <property type="project" value="UniProtKB-SubCell"/>
</dbReference>
<dbReference type="InterPro" id="IPR010285">
    <property type="entry name" value="DNA_helicase_pif1-like_DEAD"/>
</dbReference>
<feature type="compositionally biased region" description="Polar residues" evidence="16">
    <location>
        <begin position="17"/>
        <end position="33"/>
    </location>
</feature>
<feature type="region of interest" description="Disordered" evidence="16">
    <location>
        <begin position="75"/>
        <end position="237"/>
    </location>
</feature>
<evidence type="ECO:0000256" key="12">
    <source>
        <dbReference type="ARBA" id="ARBA00023235"/>
    </source>
</evidence>
<dbReference type="EMBL" id="CVMT01000001">
    <property type="protein sequence ID" value="CRG84452.1"/>
    <property type="molecule type" value="Genomic_DNA"/>
</dbReference>
<keyword evidence="5 15" id="KW-0378">Hydrolase</keyword>
<evidence type="ECO:0000313" key="19">
    <source>
        <dbReference type="Proteomes" id="UP000054383"/>
    </source>
</evidence>
<evidence type="ECO:0000256" key="15">
    <source>
        <dbReference type="HAMAP-Rule" id="MF_03176"/>
    </source>
</evidence>
<dbReference type="GO" id="GO:0000723">
    <property type="term" value="P:telomere maintenance"/>
    <property type="evidence" value="ECO:0007669"/>
    <property type="project" value="InterPro"/>
</dbReference>
<feature type="region of interest" description="Disordered" evidence="16">
    <location>
        <begin position="1"/>
        <end position="33"/>
    </location>
</feature>
<keyword evidence="4 15" id="KW-0227">DNA damage</keyword>
<feature type="compositionally biased region" description="Low complexity" evidence="16">
    <location>
        <begin position="149"/>
        <end position="158"/>
    </location>
</feature>
<feature type="DNA-binding region" evidence="15">
    <location>
        <begin position="675"/>
        <end position="694"/>
    </location>
</feature>
<keyword evidence="6 15" id="KW-0347">Helicase</keyword>
<comment type="cofactor">
    <cofactor evidence="1 15">
        <name>Mg(2+)</name>
        <dbReference type="ChEBI" id="CHEBI:18420"/>
    </cofactor>
</comment>
<dbReference type="InterPro" id="IPR051055">
    <property type="entry name" value="PIF1_helicase"/>
</dbReference>
<dbReference type="CDD" id="cd18037">
    <property type="entry name" value="DEXSc_Pif1_like"/>
    <property type="match status" value="1"/>
</dbReference>
<evidence type="ECO:0000256" key="4">
    <source>
        <dbReference type="ARBA" id="ARBA00022763"/>
    </source>
</evidence>
<evidence type="ECO:0000256" key="5">
    <source>
        <dbReference type="ARBA" id="ARBA00022801"/>
    </source>
</evidence>
<dbReference type="OrthoDB" id="432234at2759"/>
<evidence type="ECO:0000256" key="1">
    <source>
        <dbReference type="ARBA" id="ARBA00001946"/>
    </source>
</evidence>
<evidence type="ECO:0000256" key="9">
    <source>
        <dbReference type="ARBA" id="ARBA00023128"/>
    </source>
</evidence>
<feature type="domain" description="AAA+ ATPase" evidence="17">
    <location>
        <begin position="259"/>
        <end position="423"/>
    </location>
</feature>
<dbReference type="PANTHER" id="PTHR47642:SF5">
    <property type="entry name" value="ATP-DEPENDENT DNA HELICASE"/>
    <property type="match status" value="1"/>
</dbReference>
<evidence type="ECO:0000256" key="14">
    <source>
        <dbReference type="ARBA" id="ARBA00048954"/>
    </source>
</evidence>
<protein>
    <recommendedName>
        <fullName evidence="15">ATP-dependent DNA helicase PIF1</fullName>
        <ecNumber evidence="15">5.6.2.3</ecNumber>
    </recommendedName>
    <alternativeName>
        <fullName evidence="15">DNA 5'-3' helicase PIF1</fullName>
    </alternativeName>
    <alternativeName>
        <fullName evidence="15">DNA repair and recombination helicase PIF1</fullName>
    </alternativeName>
</protein>
<evidence type="ECO:0000256" key="16">
    <source>
        <dbReference type="SAM" id="MobiDB-lite"/>
    </source>
</evidence>
<dbReference type="InterPro" id="IPR049163">
    <property type="entry name" value="Pif1-like_2B_dom"/>
</dbReference>
<dbReference type="InterPro" id="IPR027417">
    <property type="entry name" value="P-loop_NTPase"/>
</dbReference>
<name>A0A0U1LMZ8_TALIS</name>
<comment type="subcellular location">
    <subcellularLocation>
        <location evidence="2">Nucleus</location>
        <location evidence="2">Nucleolus</location>
    </subcellularLocation>
    <subcellularLocation>
        <location evidence="15">Nucleus</location>
    </subcellularLocation>
    <subcellularLocation>
        <location evidence="15">Mitochondrion</location>
    </subcellularLocation>
</comment>
<evidence type="ECO:0000256" key="3">
    <source>
        <dbReference type="ARBA" id="ARBA00022741"/>
    </source>
</evidence>
<proteinExistence type="inferred from homology"/>
<keyword evidence="19" id="KW-1185">Reference proteome</keyword>
<dbReference type="Pfam" id="PF21530">
    <property type="entry name" value="Pif1_2B_dom"/>
    <property type="match status" value="1"/>
</dbReference>
<feature type="binding site" evidence="15">
    <location>
        <begin position="267"/>
        <end position="274"/>
    </location>
    <ligand>
        <name>ATP</name>
        <dbReference type="ChEBI" id="CHEBI:30616"/>
    </ligand>
</feature>
<keyword evidence="10 15" id="KW-0233">DNA recombination</keyword>
<dbReference type="GO" id="GO:0003697">
    <property type="term" value="F:single-stranded DNA binding"/>
    <property type="evidence" value="ECO:0007669"/>
    <property type="project" value="UniProtKB-ARBA"/>
</dbReference>
<keyword evidence="8 15" id="KW-0238">DNA-binding</keyword>
<keyword evidence="11 15" id="KW-0234">DNA repair</keyword>
<dbReference type="GO" id="GO:0016887">
    <property type="term" value="F:ATP hydrolysis activity"/>
    <property type="evidence" value="ECO:0007669"/>
    <property type="project" value="RHEA"/>
</dbReference>
<dbReference type="STRING" id="28573.A0A0U1LMZ8"/>
<dbReference type="GO" id="GO:0006310">
    <property type="term" value="P:DNA recombination"/>
    <property type="evidence" value="ECO:0007669"/>
    <property type="project" value="UniProtKB-UniRule"/>
</dbReference>
<reference evidence="18 19" key="1">
    <citation type="submission" date="2015-04" db="EMBL/GenBank/DDBJ databases">
        <authorList>
            <person name="Syromyatnikov M.Y."/>
            <person name="Popov V.N."/>
        </authorList>
    </citation>
    <scope>NUCLEOTIDE SEQUENCE [LARGE SCALE GENOMIC DNA]</scope>
    <source>
        <strain evidence="18">WF-38-12</strain>
    </source>
</reference>
<dbReference type="GO" id="GO:0005739">
    <property type="term" value="C:mitochondrion"/>
    <property type="evidence" value="ECO:0007669"/>
    <property type="project" value="UniProtKB-SubCell"/>
</dbReference>
<evidence type="ECO:0000256" key="7">
    <source>
        <dbReference type="ARBA" id="ARBA00022840"/>
    </source>
</evidence>
<evidence type="ECO:0000256" key="10">
    <source>
        <dbReference type="ARBA" id="ARBA00023172"/>
    </source>
</evidence>
<dbReference type="Pfam" id="PF05970">
    <property type="entry name" value="PIF1"/>
    <property type="match status" value="1"/>
</dbReference>
<dbReference type="OMA" id="MVHPKVT"/>
<evidence type="ECO:0000256" key="6">
    <source>
        <dbReference type="ARBA" id="ARBA00022806"/>
    </source>
</evidence>
<dbReference type="HAMAP" id="MF_03176">
    <property type="entry name" value="PIF1"/>
    <property type="match status" value="1"/>
</dbReference>
<dbReference type="InterPro" id="IPR048293">
    <property type="entry name" value="PIF1_RRM3_pfh1"/>
</dbReference>
<dbReference type="Gene3D" id="3.40.50.300">
    <property type="entry name" value="P-loop containing nucleotide triphosphate hydrolases"/>
    <property type="match status" value="1"/>
</dbReference>
<keyword evidence="13 15" id="KW-0539">Nucleus</keyword>
<dbReference type="EC" id="5.6.2.3" evidence="15"/>
<dbReference type="GO" id="GO:0005524">
    <property type="term" value="F:ATP binding"/>
    <property type="evidence" value="ECO:0007669"/>
    <property type="project" value="UniProtKB-UniRule"/>
</dbReference>
<keyword evidence="7 15" id="KW-0067">ATP-binding</keyword>